<dbReference type="InterPro" id="IPR009665">
    <property type="entry name" value="YyaC"/>
</dbReference>
<dbReference type="InterPro" id="IPR023430">
    <property type="entry name" value="Pept_HybD-like_dom_sf"/>
</dbReference>
<dbReference type="NCBIfam" id="TIGR02841">
    <property type="entry name" value="spore_YyaC"/>
    <property type="match status" value="1"/>
</dbReference>
<dbReference type="RefSeq" id="WP_354197440.1">
    <property type="nucleotide sequence ID" value="NZ_JBEPLW010000013.1"/>
</dbReference>
<comment type="caution">
    <text evidence="1">The sequence shown here is derived from an EMBL/GenBank/DDBJ whole genome shotgun (WGS) entry which is preliminary data.</text>
</comment>
<reference evidence="1 2" key="1">
    <citation type="submission" date="2024-06" db="EMBL/GenBank/DDBJ databases">
        <title>Genomic Encyclopedia of Type Strains, Phase IV (KMG-IV): sequencing the most valuable type-strain genomes for metagenomic binning, comparative biology and taxonomic classification.</title>
        <authorList>
            <person name="Goeker M."/>
        </authorList>
    </citation>
    <scope>NUCLEOTIDE SEQUENCE [LARGE SCALE GENOMIC DNA]</scope>
    <source>
        <strain evidence="1 2">DSM 26128</strain>
    </source>
</reference>
<accession>A0ABV2GC90</accession>
<proteinExistence type="predicted"/>
<dbReference type="Proteomes" id="UP001549099">
    <property type="component" value="Unassembled WGS sequence"/>
</dbReference>
<dbReference type="Pfam" id="PF06866">
    <property type="entry name" value="DUF1256"/>
    <property type="match status" value="1"/>
</dbReference>
<dbReference type="SUPFAM" id="SSF53163">
    <property type="entry name" value="HybD-like"/>
    <property type="match status" value="1"/>
</dbReference>
<keyword evidence="2" id="KW-1185">Reference proteome</keyword>
<name>A0ABV2GC90_9BACL</name>
<gene>
    <name evidence="1" type="ORF">ABID49_001789</name>
</gene>
<sequence length="196" mass="21124">MTTITALSVQERFHYSEPGCAWRLSSALLRHVPFGKQPVRFVCIGTDRSTGDSYGPLTGTALGEQAGFPFPLIGTLEQPLHALNLERTLSAAADEEPVFTVAVDACLGKTAHIGQIILEDRPLMPGRAVGKTLPPVGDVSIKGVVNAALGDGHEALRNTRLHLPFMMSRLTARAILLAWHRHESKAVQNAGYDGHD</sequence>
<protein>
    <submittedName>
        <fullName evidence="1">Sporulation protein YyaC</fullName>
    </submittedName>
</protein>
<evidence type="ECO:0000313" key="1">
    <source>
        <dbReference type="EMBL" id="MET3575883.1"/>
    </source>
</evidence>
<dbReference type="EMBL" id="JBEPLW010000013">
    <property type="protein sequence ID" value="MET3575883.1"/>
    <property type="molecule type" value="Genomic_DNA"/>
</dbReference>
<organism evidence="1 2">
    <name type="scientific">Bhargavaea ullalensis</name>
    <dbReference type="NCBI Taxonomy" id="1265685"/>
    <lineage>
        <taxon>Bacteria</taxon>
        <taxon>Bacillati</taxon>
        <taxon>Bacillota</taxon>
        <taxon>Bacilli</taxon>
        <taxon>Bacillales</taxon>
        <taxon>Caryophanaceae</taxon>
        <taxon>Bhargavaea</taxon>
    </lineage>
</organism>
<evidence type="ECO:0000313" key="2">
    <source>
        <dbReference type="Proteomes" id="UP001549099"/>
    </source>
</evidence>